<protein>
    <submittedName>
        <fullName evidence="1">Uncharacterized protein</fullName>
    </submittedName>
</protein>
<name>A0A9W7HWI6_HIBTR</name>
<dbReference type="EMBL" id="BSYR01000020">
    <property type="protein sequence ID" value="GMI85709.1"/>
    <property type="molecule type" value="Genomic_DNA"/>
</dbReference>
<dbReference type="PANTHER" id="PTHR35317">
    <property type="entry name" value="OS04G0629600 PROTEIN"/>
    <property type="match status" value="1"/>
</dbReference>
<organism evidence="1 2">
    <name type="scientific">Hibiscus trionum</name>
    <name type="common">Flower of an hour</name>
    <dbReference type="NCBI Taxonomy" id="183268"/>
    <lineage>
        <taxon>Eukaryota</taxon>
        <taxon>Viridiplantae</taxon>
        <taxon>Streptophyta</taxon>
        <taxon>Embryophyta</taxon>
        <taxon>Tracheophyta</taxon>
        <taxon>Spermatophyta</taxon>
        <taxon>Magnoliopsida</taxon>
        <taxon>eudicotyledons</taxon>
        <taxon>Gunneridae</taxon>
        <taxon>Pentapetalae</taxon>
        <taxon>rosids</taxon>
        <taxon>malvids</taxon>
        <taxon>Malvales</taxon>
        <taxon>Malvaceae</taxon>
        <taxon>Malvoideae</taxon>
        <taxon>Hibiscus</taxon>
    </lineage>
</organism>
<dbReference type="Proteomes" id="UP001165190">
    <property type="component" value="Unassembled WGS sequence"/>
</dbReference>
<evidence type="ECO:0000313" key="1">
    <source>
        <dbReference type="EMBL" id="GMI85709.1"/>
    </source>
</evidence>
<accession>A0A9W7HWI6</accession>
<gene>
    <name evidence="1" type="ORF">HRI_002240200</name>
</gene>
<dbReference type="OrthoDB" id="1000765at2759"/>
<evidence type="ECO:0000313" key="2">
    <source>
        <dbReference type="Proteomes" id="UP001165190"/>
    </source>
</evidence>
<dbReference type="Pfam" id="PF14223">
    <property type="entry name" value="Retrotran_gag_2"/>
    <property type="match status" value="1"/>
</dbReference>
<sequence length="159" mass="18689">MKVYLRSLGLWKVVETDEEPPTLRANHTLAQLKAYDEEMLKNDRALICIHSGLADNVFTSIMDLETLKGVWDKLKKIHEEDDRVKKTKLLTLKREFAMLQMKKDELIKDFSNMLMDIVNQIQLYGEDLLDGKEKDKSKFQCTFCCKPDHTDKFCWTNKK</sequence>
<proteinExistence type="predicted"/>
<dbReference type="PANTHER" id="PTHR35317:SF31">
    <property type="entry name" value="DUF4219 DOMAIN-CONTAINING PROTEIN"/>
    <property type="match status" value="1"/>
</dbReference>
<reference evidence="1" key="1">
    <citation type="submission" date="2023-05" db="EMBL/GenBank/DDBJ databases">
        <title>Genome and transcriptome analyses reveal genes involved in the formation of fine ridges on petal epidermal cells in Hibiscus trionum.</title>
        <authorList>
            <person name="Koshimizu S."/>
            <person name="Masuda S."/>
            <person name="Ishii T."/>
            <person name="Shirasu K."/>
            <person name="Hoshino A."/>
            <person name="Arita M."/>
        </authorList>
    </citation>
    <scope>NUCLEOTIDE SEQUENCE</scope>
    <source>
        <strain evidence="1">Hamamatsu line</strain>
    </source>
</reference>
<dbReference type="AlphaFoldDB" id="A0A9W7HWI6"/>
<keyword evidence="2" id="KW-1185">Reference proteome</keyword>
<comment type="caution">
    <text evidence="1">The sequence shown here is derived from an EMBL/GenBank/DDBJ whole genome shotgun (WGS) entry which is preliminary data.</text>
</comment>